<dbReference type="VEuPathDB" id="FungiDB:MPH_11986"/>
<dbReference type="CDD" id="cd09317">
    <property type="entry name" value="TDT_Mae1_like"/>
    <property type="match status" value="1"/>
</dbReference>
<sequence>MVTKMERAQCRLVGCNRDGLEHARGRGGIVTLLCTGTARHRRSTLLPPAATRGVLGRGRNKLHHKLARAAPRALRLRAPLVTSRNSWLGRSAQRWCGGLKHCLPQILYCLLSIKKSLLIIPSLSSTFPTPLVHRAVLVSRLSDVLLSGIAIYPPLFRALFAQTRPRLVLSPASRLWDPPSLYLVNMSSSRLAEQPQGFRPTVPDTGAGIYMDRTGSQDSYKFDTNGSTTPEYYGASTNGANTPNPPPQDWPERSRHELTATNSSQVALNLSAHKHSFSIDEEKQKAVAQAAMSPPNEKTRHVRDPNITFRERISHVTWAWFTTSMSTGGLALVLGVTPNQFPGLYTIGKTLFISNIFLFFLITIAISARFAICPQALRNSLLDGHEGLFMPCFFLTISTMISNTQIYLVPGVEEFLETVMRDVFWVYVAFTLTLAVLFYWFIWTTPEINQKLHADKMGPGWMLPIFPIMLSGTLSQVIAAKQPANDALPIIVAGVAFQGLGWFVASCLSTIWIYRLFRSGPLLVNVRPAMFMLAGPPSFTALALIGNAKALPDEYAYFQAHPMAKEILVVVALWAAIFLWALAFWFFLIAVVACVTVIPKISFAVPWWAFVFPNVGFTVATINIGKELGSEPILWLSTVMTIFLAIMWLFVAGAQIRAIHLQLVLYPGRDEDAHQPQVHGHHV</sequence>
<accession>K2R968</accession>
<dbReference type="STRING" id="1126212.K2R968"/>
<feature type="transmembrane region" description="Helical" evidence="6">
    <location>
        <begin position="350"/>
        <end position="368"/>
    </location>
</feature>
<dbReference type="GO" id="GO:0015140">
    <property type="term" value="F:malate transmembrane transporter activity"/>
    <property type="evidence" value="ECO:0007669"/>
    <property type="project" value="InterPro"/>
</dbReference>
<dbReference type="InParanoid" id="K2R968"/>
<feature type="transmembrane region" description="Helical" evidence="6">
    <location>
        <begin position="567"/>
        <end position="598"/>
    </location>
</feature>
<feature type="transmembrane region" description="Helical" evidence="6">
    <location>
        <begin position="422"/>
        <end position="441"/>
    </location>
</feature>
<protein>
    <submittedName>
        <fullName evidence="7">C4-dicarboxylate transporter/malic acid transport protein</fullName>
    </submittedName>
</protein>
<dbReference type="InterPro" id="IPR004695">
    <property type="entry name" value="SLAC1/Mae1/Ssu1/TehA"/>
</dbReference>
<dbReference type="PANTHER" id="PTHR31162">
    <property type="entry name" value="MALIC ACID TRANSPORT PROTEIN-RELATED"/>
    <property type="match status" value="1"/>
</dbReference>
<name>K2R968_MACPH</name>
<dbReference type="GO" id="GO:0016020">
    <property type="term" value="C:membrane"/>
    <property type="evidence" value="ECO:0007669"/>
    <property type="project" value="UniProtKB-SubCell"/>
</dbReference>
<organism evidence="7 8">
    <name type="scientific">Macrophomina phaseolina (strain MS6)</name>
    <name type="common">Charcoal rot fungus</name>
    <dbReference type="NCBI Taxonomy" id="1126212"/>
    <lineage>
        <taxon>Eukaryota</taxon>
        <taxon>Fungi</taxon>
        <taxon>Dikarya</taxon>
        <taxon>Ascomycota</taxon>
        <taxon>Pezizomycotina</taxon>
        <taxon>Dothideomycetes</taxon>
        <taxon>Dothideomycetes incertae sedis</taxon>
        <taxon>Botryosphaeriales</taxon>
        <taxon>Botryosphaeriaceae</taxon>
        <taxon>Macrophomina</taxon>
    </lineage>
</organism>
<feature type="transmembrane region" description="Helical" evidence="6">
    <location>
        <begin position="388"/>
        <end position="410"/>
    </location>
</feature>
<proteinExistence type="predicted"/>
<evidence type="ECO:0000256" key="3">
    <source>
        <dbReference type="ARBA" id="ARBA00022989"/>
    </source>
</evidence>
<evidence type="ECO:0000256" key="1">
    <source>
        <dbReference type="ARBA" id="ARBA00004141"/>
    </source>
</evidence>
<dbReference type="EMBL" id="AHHD01000500">
    <property type="protein sequence ID" value="EKG10983.1"/>
    <property type="molecule type" value="Genomic_DNA"/>
</dbReference>
<feature type="transmembrane region" description="Helical" evidence="6">
    <location>
        <begin position="461"/>
        <end position="480"/>
    </location>
</feature>
<reference evidence="7 8" key="1">
    <citation type="journal article" date="2012" name="BMC Genomics">
        <title>Tools to kill: Genome of one of the most destructive plant pathogenic fungi Macrophomina phaseolina.</title>
        <authorList>
            <person name="Islam M.S."/>
            <person name="Haque M.S."/>
            <person name="Islam M.M."/>
            <person name="Emdad E.M."/>
            <person name="Halim A."/>
            <person name="Hossen Q.M.M."/>
            <person name="Hossain M.Z."/>
            <person name="Ahmed B."/>
            <person name="Rahim S."/>
            <person name="Rahman M.S."/>
            <person name="Alam M.M."/>
            <person name="Hou S."/>
            <person name="Wan X."/>
            <person name="Saito J.A."/>
            <person name="Alam M."/>
        </authorList>
    </citation>
    <scope>NUCLEOTIDE SEQUENCE [LARGE SCALE GENOMIC DNA]</scope>
    <source>
        <strain evidence="7 8">MS6</strain>
    </source>
</reference>
<evidence type="ECO:0000313" key="8">
    <source>
        <dbReference type="Proteomes" id="UP000007129"/>
    </source>
</evidence>
<evidence type="ECO:0000256" key="2">
    <source>
        <dbReference type="ARBA" id="ARBA00022692"/>
    </source>
</evidence>
<evidence type="ECO:0000313" key="7">
    <source>
        <dbReference type="EMBL" id="EKG10983.1"/>
    </source>
</evidence>
<dbReference type="Gene3D" id="1.50.10.150">
    <property type="entry name" value="Voltage-dependent anion channel"/>
    <property type="match status" value="1"/>
</dbReference>
<dbReference type="eggNOG" id="ENOG502QV03">
    <property type="taxonomic scope" value="Eukaryota"/>
</dbReference>
<keyword evidence="3 6" id="KW-1133">Transmembrane helix</keyword>
<dbReference type="HOGENOM" id="CLU_402819_0_0_1"/>
<evidence type="ECO:0000256" key="5">
    <source>
        <dbReference type="SAM" id="MobiDB-lite"/>
    </source>
</evidence>
<dbReference type="InterPro" id="IPR038665">
    <property type="entry name" value="Voltage-dep_anion_channel_sf"/>
</dbReference>
<keyword evidence="4 6" id="KW-0472">Membrane</keyword>
<feature type="transmembrane region" description="Helical" evidence="6">
    <location>
        <begin position="604"/>
        <end position="622"/>
    </location>
</feature>
<evidence type="ECO:0000256" key="6">
    <source>
        <dbReference type="SAM" id="Phobius"/>
    </source>
</evidence>
<feature type="region of interest" description="Disordered" evidence="5">
    <location>
        <begin position="214"/>
        <end position="254"/>
    </location>
</feature>
<dbReference type="PANTHER" id="PTHR31162:SF0">
    <property type="entry name" value="MALIC ACID TRANSPORT PROTEIN"/>
    <property type="match status" value="1"/>
</dbReference>
<dbReference type="Proteomes" id="UP000007129">
    <property type="component" value="Unassembled WGS sequence"/>
</dbReference>
<gene>
    <name evidence="7" type="ORF">MPH_11986</name>
</gene>
<comment type="subcellular location">
    <subcellularLocation>
        <location evidence="1">Membrane</location>
        <topology evidence="1">Multi-pass membrane protein</topology>
    </subcellularLocation>
</comment>
<keyword evidence="2 6" id="KW-0812">Transmembrane</keyword>
<evidence type="ECO:0000256" key="4">
    <source>
        <dbReference type="ARBA" id="ARBA00023136"/>
    </source>
</evidence>
<dbReference type="OrthoDB" id="2901184at2759"/>
<dbReference type="InterPro" id="IPR030185">
    <property type="entry name" value="Mae1"/>
</dbReference>
<feature type="compositionally biased region" description="Polar residues" evidence="5">
    <location>
        <begin position="214"/>
        <end position="242"/>
    </location>
</feature>
<dbReference type="Pfam" id="PF03595">
    <property type="entry name" value="SLAC1"/>
    <property type="match status" value="1"/>
</dbReference>
<feature type="transmembrane region" description="Helical" evidence="6">
    <location>
        <begin position="526"/>
        <end position="546"/>
    </location>
</feature>
<comment type="caution">
    <text evidence="7">The sequence shown here is derived from an EMBL/GenBank/DDBJ whole genome shotgun (WGS) entry which is preliminary data.</text>
</comment>
<dbReference type="AlphaFoldDB" id="K2R968"/>
<feature type="transmembrane region" description="Helical" evidence="6">
    <location>
        <begin position="318"/>
        <end position="338"/>
    </location>
</feature>
<feature type="transmembrane region" description="Helical" evidence="6">
    <location>
        <begin position="487"/>
        <end position="514"/>
    </location>
</feature>
<feature type="transmembrane region" description="Helical" evidence="6">
    <location>
        <begin position="634"/>
        <end position="656"/>
    </location>
</feature>